<feature type="transmembrane region" description="Helical" evidence="1">
    <location>
        <begin position="51"/>
        <end position="71"/>
    </location>
</feature>
<proteinExistence type="predicted"/>
<evidence type="ECO:0000259" key="2">
    <source>
        <dbReference type="Pfam" id="PF03703"/>
    </source>
</evidence>
<feature type="domain" description="YdbS-like PH" evidence="2">
    <location>
        <begin position="74"/>
        <end position="149"/>
    </location>
</feature>
<keyword evidence="1" id="KW-1133">Transmembrane helix</keyword>
<evidence type="ECO:0000256" key="1">
    <source>
        <dbReference type="SAM" id="Phobius"/>
    </source>
</evidence>
<dbReference type="PANTHER" id="PTHR34473">
    <property type="entry name" value="UPF0699 TRANSMEMBRANE PROTEIN YDBS"/>
    <property type="match status" value="1"/>
</dbReference>
<evidence type="ECO:0000313" key="4">
    <source>
        <dbReference type="Proteomes" id="UP001597285"/>
    </source>
</evidence>
<keyword evidence="1" id="KW-0472">Membrane</keyword>
<gene>
    <name evidence="3" type="ORF">ACFSBK_08815</name>
</gene>
<sequence length="160" mass="17999">MYRTVPSKQLDAKVISYERTKAVIEGVIELSLGIAVSIATVQLGWPKFLLIFWLGIPIIGYIFSGLILPTLKLRSIRYELHPLVLEIMTGLFFKKREVIAVERIQHVLVKEGPLARKFGIQSVHIDTAGTTHEVPLLLKAEGEQLRQQLMVQIKAVTTDV</sequence>
<keyword evidence="1" id="KW-0812">Transmembrane</keyword>
<keyword evidence="4" id="KW-1185">Reference proteome</keyword>
<dbReference type="InterPro" id="IPR005182">
    <property type="entry name" value="YdbS-like_PH"/>
</dbReference>
<organism evidence="3 4">
    <name type="scientific">Carnobacterium antarcticum</name>
    <dbReference type="NCBI Taxonomy" id="2126436"/>
    <lineage>
        <taxon>Bacteria</taxon>
        <taxon>Bacillati</taxon>
        <taxon>Bacillota</taxon>
        <taxon>Bacilli</taxon>
        <taxon>Lactobacillales</taxon>
        <taxon>Carnobacteriaceae</taxon>
        <taxon>Carnobacterium</taxon>
    </lineage>
</organism>
<name>A0ABW4NPC0_9LACT</name>
<dbReference type="EMBL" id="JBHUFF010000014">
    <property type="protein sequence ID" value="MFD1799948.1"/>
    <property type="molecule type" value="Genomic_DNA"/>
</dbReference>
<accession>A0ABW4NPC0</accession>
<protein>
    <submittedName>
        <fullName evidence="3">PH domain-containing protein</fullName>
    </submittedName>
</protein>
<comment type="caution">
    <text evidence="3">The sequence shown here is derived from an EMBL/GenBank/DDBJ whole genome shotgun (WGS) entry which is preliminary data.</text>
</comment>
<feature type="transmembrane region" description="Helical" evidence="1">
    <location>
        <begin position="22"/>
        <end position="45"/>
    </location>
</feature>
<reference evidence="4" key="1">
    <citation type="journal article" date="2019" name="Int. J. Syst. Evol. Microbiol.">
        <title>The Global Catalogue of Microorganisms (GCM) 10K type strain sequencing project: providing services to taxonomists for standard genome sequencing and annotation.</title>
        <authorList>
            <consortium name="The Broad Institute Genomics Platform"/>
            <consortium name="The Broad Institute Genome Sequencing Center for Infectious Disease"/>
            <person name="Wu L."/>
            <person name="Ma J."/>
        </authorList>
    </citation>
    <scope>NUCLEOTIDE SEQUENCE [LARGE SCALE GENOMIC DNA]</scope>
    <source>
        <strain evidence="4">KCTC 42143</strain>
    </source>
</reference>
<dbReference type="Pfam" id="PF03703">
    <property type="entry name" value="bPH_2"/>
    <property type="match status" value="1"/>
</dbReference>
<evidence type="ECO:0000313" key="3">
    <source>
        <dbReference type="EMBL" id="MFD1799948.1"/>
    </source>
</evidence>
<dbReference type="PANTHER" id="PTHR34473:SF2">
    <property type="entry name" value="UPF0699 TRANSMEMBRANE PROTEIN YDBT"/>
    <property type="match status" value="1"/>
</dbReference>
<dbReference type="RefSeq" id="WP_058919970.1">
    <property type="nucleotide sequence ID" value="NZ_JBHSQC010000015.1"/>
</dbReference>
<dbReference type="Proteomes" id="UP001597285">
    <property type="component" value="Unassembled WGS sequence"/>
</dbReference>